<evidence type="ECO:0000259" key="4">
    <source>
        <dbReference type="Pfam" id="PF06429"/>
    </source>
</evidence>
<dbReference type="RefSeq" id="WP_285929634.1">
    <property type="nucleotide sequence ID" value="NZ_JASTZU010000001.1"/>
</dbReference>
<accession>A0ABT7KZH6</accession>
<keyword evidence="7" id="KW-1185">Reference proteome</keyword>
<comment type="similarity">
    <text evidence="1 2">Belongs to the flagella basal body rod proteins family.</text>
</comment>
<dbReference type="SUPFAM" id="SSF117143">
    <property type="entry name" value="Flagellar hook protein flgE"/>
    <property type="match status" value="1"/>
</dbReference>
<proteinExistence type="inferred from homology"/>
<feature type="domain" description="Flagellar basal body rod protein N-terminal" evidence="3">
    <location>
        <begin position="11"/>
        <end position="35"/>
    </location>
</feature>
<evidence type="ECO:0000256" key="2">
    <source>
        <dbReference type="RuleBase" id="RU362116"/>
    </source>
</evidence>
<dbReference type="InterPro" id="IPR001444">
    <property type="entry name" value="Flag_bb_rod_N"/>
</dbReference>
<dbReference type="Pfam" id="PF00460">
    <property type="entry name" value="Flg_bb_rod"/>
    <property type="match status" value="1"/>
</dbReference>
<protein>
    <submittedName>
        <fullName evidence="6">Flagellar hook-basal body protein</fullName>
    </submittedName>
</protein>
<dbReference type="InterPro" id="IPR010930">
    <property type="entry name" value="Flg_bb/hook_C_dom"/>
</dbReference>
<evidence type="ECO:0000313" key="6">
    <source>
        <dbReference type="EMBL" id="MDL4838874.1"/>
    </source>
</evidence>
<name>A0ABT7KZH6_9BACI</name>
<sequence>MSRMSIQAAVTMGQLQNKLDIIGHNVANANTTGYKNRQADFSSLLFQQINNLSDPANAENRLTPDGIRVGSGAKLGHTNIDLSLGSIQETGRALDVALLQDNHLFQINVTENGIEETQYTRSGTFYLNPMDDGTVMLTTQDGHPVLGEDGPLVFADDMEGISINQDGAISVTRNGIDQVEGQLAIAEAIRPRMLEATGNNNLRLSQTAQEEFNANEIIQQLDGNQVEVKSGSLESSNVNLTNQMSDLLMTQRAYQLNARSISMNDQMSGLINQLR</sequence>
<dbReference type="PANTHER" id="PTHR30435:SF19">
    <property type="entry name" value="FLAGELLAR BASAL-BODY ROD PROTEIN FLGG"/>
    <property type="match status" value="1"/>
</dbReference>
<evidence type="ECO:0000313" key="7">
    <source>
        <dbReference type="Proteomes" id="UP001235343"/>
    </source>
</evidence>
<feature type="domain" description="Flagellar basal-body/hook protein C-terminal" evidence="4">
    <location>
        <begin position="230"/>
        <end position="274"/>
    </location>
</feature>
<keyword evidence="2" id="KW-0975">Bacterial flagellum</keyword>
<evidence type="ECO:0000259" key="5">
    <source>
        <dbReference type="Pfam" id="PF22692"/>
    </source>
</evidence>
<keyword evidence="6" id="KW-0282">Flagellum</keyword>
<dbReference type="InterPro" id="IPR020013">
    <property type="entry name" value="Flagellar_FlgE/F/G"/>
</dbReference>
<dbReference type="Pfam" id="PF06429">
    <property type="entry name" value="Flg_bbr_C"/>
    <property type="match status" value="1"/>
</dbReference>
<gene>
    <name evidence="6" type="ORF">QQS35_00100</name>
</gene>
<keyword evidence="6" id="KW-0969">Cilium</keyword>
<comment type="caution">
    <text evidence="6">The sequence shown here is derived from an EMBL/GenBank/DDBJ whole genome shotgun (WGS) entry which is preliminary data.</text>
</comment>
<evidence type="ECO:0000256" key="1">
    <source>
        <dbReference type="ARBA" id="ARBA00009677"/>
    </source>
</evidence>
<comment type="subcellular location">
    <subcellularLocation>
        <location evidence="2">Bacterial flagellum basal body</location>
    </subcellularLocation>
</comment>
<dbReference type="NCBIfam" id="TIGR03506">
    <property type="entry name" value="FlgEFG_subfam"/>
    <property type="match status" value="1"/>
</dbReference>
<dbReference type="Pfam" id="PF22692">
    <property type="entry name" value="LlgE_F_G_D1"/>
    <property type="match status" value="1"/>
</dbReference>
<dbReference type="PANTHER" id="PTHR30435">
    <property type="entry name" value="FLAGELLAR PROTEIN"/>
    <property type="match status" value="1"/>
</dbReference>
<organism evidence="6 7">
    <name type="scientific">Aquibacillus rhizosphaerae</name>
    <dbReference type="NCBI Taxonomy" id="3051431"/>
    <lineage>
        <taxon>Bacteria</taxon>
        <taxon>Bacillati</taxon>
        <taxon>Bacillota</taxon>
        <taxon>Bacilli</taxon>
        <taxon>Bacillales</taxon>
        <taxon>Bacillaceae</taxon>
        <taxon>Aquibacillus</taxon>
    </lineage>
</organism>
<feature type="domain" description="Flagellar hook protein FlgE/F/G-like D1" evidence="5">
    <location>
        <begin position="105"/>
        <end position="171"/>
    </location>
</feature>
<dbReference type="EMBL" id="JASTZU010000001">
    <property type="protein sequence ID" value="MDL4838874.1"/>
    <property type="molecule type" value="Genomic_DNA"/>
</dbReference>
<dbReference type="InterPro" id="IPR053967">
    <property type="entry name" value="LlgE_F_G-like_D1"/>
</dbReference>
<reference evidence="6 7" key="1">
    <citation type="submission" date="2023-06" db="EMBL/GenBank/DDBJ databases">
        <title>Aquibacillus rhizosphaerae LR5S19.</title>
        <authorList>
            <person name="Sun J.-Q."/>
        </authorList>
    </citation>
    <scope>NUCLEOTIDE SEQUENCE [LARGE SCALE GENOMIC DNA]</scope>
    <source>
        <strain evidence="6 7">LR5S19</strain>
    </source>
</reference>
<keyword evidence="6" id="KW-0966">Cell projection</keyword>
<dbReference type="InterPro" id="IPR037925">
    <property type="entry name" value="FlgE/F/G-like"/>
</dbReference>
<dbReference type="Proteomes" id="UP001235343">
    <property type="component" value="Unassembled WGS sequence"/>
</dbReference>
<evidence type="ECO:0000259" key="3">
    <source>
        <dbReference type="Pfam" id="PF00460"/>
    </source>
</evidence>